<keyword evidence="1" id="KW-0472">Membrane</keyword>
<organism evidence="3">
    <name type="scientific">Melampsora larici-populina (strain 98AG31 / pathotype 3-4-7)</name>
    <name type="common">Poplar leaf rust fungus</name>
    <dbReference type="NCBI Taxonomy" id="747676"/>
    <lineage>
        <taxon>Eukaryota</taxon>
        <taxon>Fungi</taxon>
        <taxon>Dikarya</taxon>
        <taxon>Basidiomycota</taxon>
        <taxon>Pucciniomycotina</taxon>
        <taxon>Pucciniomycetes</taxon>
        <taxon>Pucciniales</taxon>
        <taxon>Melampsoraceae</taxon>
        <taxon>Melampsora</taxon>
    </lineage>
</organism>
<dbReference type="KEGG" id="mlr:MELLADRAFT_88287"/>
<proteinExistence type="predicted"/>
<feature type="transmembrane region" description="Helical" evidence="1">
    <location>
        <begin position="127"/>
        <end position="147"/>
    </location>
</feature>
<reference evidence="3" key="1">
    <citation type="journal article" date="2011" name="Proc. Natl. Acad. Sci. U.S.A.">
        <title>Obligate biotrophy features unraveled by the genomic analysis of rust fungi.</title>
        <authorList>
            <person name="Duplessis S."/>
            <person name="Cuomo C.A."/>
            <person name="Lin Y.-C."/>
            <person name="Aerts A."/>
            <person name="Tisserant E."/>
            <person name="Veneault-Fourrey C."/>
            <person name="Joly D.L."/>
            <person name="Hacquard S."/>
            <person name="Amselem J."/>
            <person name="Cantarel B.L."/>
            <person name="Chiu R."/>
            <person name="Coutinho P.M."/>
            <person name="Feau N."/>
            <person name="Field M."/>
            <person name="Frey P."/>
            <person name="Gelhaye E."/>
            <person name="Goldberg J."/>
            <person name="Grabherr M.G."/>
            <person name="Kodira C.D."/>
            <person name="Kohler A."/>
            <person name="Kuees U."/>
            <person name="Lindquist E.A."/>
            <person name="Lucas S.M."/>
            <person name="Mago R."/>
            <person name="Mauceli E."/>
            <person name="Morin E."/>
            <person name="Murat C."/>
            <person name="Pangilinan J.L."/>
            <person name="Park R."/>
            <person name="Pearson M."/>
            <person name="Quesneville H."/>
            <person name="Rouhier N."/>
            <person name="Sakthikumar S."/>
            <person name="Salamov A.A."/>
            <person name="Schmutz J."/>
            <person name="Selles B."/>
            <person name="Shapiro H."/>
            <person name="Tanguay P."/>
            <person name="Tuskan G.A."/>
            <person name="Henrissat B."/>
            <person name="Van de Peer Y."/>
            <person name="Rouze P."/>
            <person name="Ellis J.G."/>
            <person name="Dodds P.N."/>
            <person name="Schein J.E."/>
            <person name="Zhong S."/>
            <person name="Hamelin R.C."/>
            <person name="Grigoriev I.V."/>
            <person name="Szabo L.J."/>
            <person name="Martin F."/>
        </authorList>
    </citation>
    <scope>NUCLEOTIDE SEQUENCE [LARGE SCALE GENOMIC DNA]</scope>
    <source>
        <strain evidence="3">98AG31 / pathotype 3-4-7</strain>
    </source>
</reference>
<evidence type="ECO:0000256" key="1">
    <source>
        <dbReference type="SAM" id="Phobius"/>
    </source>
</evidence>
<name>F4RR93_MELLP</name>
<dbReference type="VEuPathDB" id="FungiDB:MELLADRAFT_88287"/>
<dbReference type="GeneID" id="18934823"/>
<dbReference type="EMBL" id="GL883114">
    <property type="protein sequence ID" value="EGG05192.1"/>
    <property type="molecule type" value="Genomic_DNA"/>
</dbReference>
<accession>F4RR93</accession>
<gene>
    <name evidence="2" type="ORF">MELLADRAFT_88287</name>
</gene>
<keyword evidence="1" id="KW-0812">Transmembrane</keyword>
<dbReference type="HOGENOM" id="CLU_1402730_0_0_1"/>
<protein>
    <submittedName>
        <fullName evidence="2">Uncharacterized protein</fullName>
    </submittedName>
</protein>
<evidence type="ECO:0000313" key="2">
    <source>
        <dbReference type="EMBL" id="EGG05192.1"/>
    </source>
</evidence>
<keyword evidence="1" id="KW-1133">Transmembrane helix</keyword>
<evidence type="ECO:0000313" key="3">
    <source>
        <dbReference type="Proteomes" id="UP000001072"/>
    </source>
</evidence>
<sequence length="194" mass="20394">MTEININKAGVFKTKIGKIVLLALLSKEYLVNGRPVNLVPLSAHSDSGSASMLAPAAKATVQNSSATHSMEDRLKEAQLFAKQNEHFDEKMYIPNEDKKEESDLPAMKTGRKLLGYRLVNDSNEMPGFVPILLLVVIAAIFVRVQYFDNQPQGGNRRGGGGGYPGGYGGGGGYPGGSGGYGGGGACSGGACGRR</sequence>
<dbReference type="OrthoDB" id="10530535at2759"/>
<dbReference type="RefSeq" id="XP_007411557.1">
    <property type="nucleotide sequence ID" value="XM_007411495.1"/>
</dbReference>
<dbReference type="Proteomes" id="UP000001072">
    <property type="component" value="Unassembled WGS sequence"/>
</dbReference>
<keyword evidence="3" id="KW-1185">Reference proteome</keyword>
<dbReference type="InParanoid" id="F4RR93"/>
<dbReference type="AlphaFoldDB" id="F4RR93"/>